<dbReference type="AlphaFoldDB" id="A0A074V4S5"/>
<dbReference type="Proteomes" id="UP000027644">
    <property type="component" value="Unassembled WGS sequence"/>
</dbReference>
<evidence type="ECO:0000313" key="1">
    <source>
        <dbReference type="EMBL" id="KEQ00393.1"/>
    </source>
</evidence>
<organism evidence="1 2">
    <name type="scientific">Snodgrassella alvi SCGC AB-598-J21</name>
    <dbReference type="NCBI Taxonomy" id="1385367"/>
    <lineage>
        <taxon>Bacteria</taxon>
        <taxon>Pseudomonadati</taxon>
        <taxon>Pseudomonadota</taxon>
        <taxon>Betaproteobacteria</taxon>
        <taxon>Neisseriales</taxon>
        <taxon>Neisseriaceae</taxon>
        <taxon>Snodgrassella</taxon>
    </lineage>
</organism>
<name>A0A074V4S5_9NEIS</name>
<dbReference type="EMBL" id="AVQL01000451">
    <property type="protein sequence ID" value="KEQ00393.1"/>
    <property type="molecule type" value="Genomic_DNA"/>
</dbReference>
<reference evidence="1 2" key="1">
    <citation type="journal article" date="2014" name="PLoS Genet.">
        <title>Hidden diversity in honey bee gut symbionts detected by single-cell genomics.</title>
        <authorList>
            <person name="Engel P."/>
            <person name="Stepanauskas R."/>
            <person name="Moran N."/>
        </authorList>
    </citation>
    <scope>NUCLEOTIDE SEQUENCE [LARGE SCALE GENOMIC DNA]</scope>
    <source>
        <strain evidence="1 2">SCGC AB-598-J21</strain>
    </source>
</reference>
<protein>
    <submittedName>
        <fullName evidence="1">Bacteriophage Lambda NinG protein</fullName>
    </submittedName>
</protein>
<accession>A0A074V4S5</accession>
<gene>
    <name evidence="1" type="ORF">SASC598J21_017940</name>
</gene>
<dbReference type="Pfam" id="PF05766">
    <property type="entry name" value="NinG"/>
    <property type="match status" value="1"/>
</dbReference>
<dbReference type="InterPro" id="IPR008713">
    <property type="entry name" value="Phage_lambda_NinG"/>
</dbReference>
<comment type="caution">
    <text evidence="1">The sequence shown here is derived from an EMBL/GenBank/DDBJ whole genome shotgun (WGS) entry which is preliminary data.</text>
</comment>
<evidence type="ECO:0000313" key="2">
    <source>
        <dbReference type="Proteomes" id="UP000027644"/>
    </source>
</evidence>
<sequence>MVLTGIHIVANSKHKTIKRKCRWCSSVFEKQRPLQVVCSPACAIALSKKKRETDGKKAQAAAKRKERANIKARKHALETIPQLTKRAQAAFNAYIRLRDKYLPCISCGNPLPDKPNGYDAGHYRSVGSAPNLRFDENNCHGQCKHCNNYLSGNHVNYRIGLITRIGQAAVDNLETDNTPRHYTKDELRELRKLYETKRRALL</sequence>
<proteinExistence type="predicted"/>